<dbReference type="GO" id="GO:0006227">
    <property type="term" value="P:dUDP biosynthetic process"/>
    <property type="evidence" value="ECO:0007669"/>
    <property type="project" value="TreeGrafter"/>
</dbReference>
<evidence type="ECO:0000313" key="13">
    <source>
        <dbReference type="EMBL" id="OAV63003.1"/>
    </source>
</evidence>
<dbReference type="NCBIfam" id="TIGR00041">
    <property type="entry name" value="DTMP_kinase"/>
    <property type="match status" value="1"/>
</dbReference>
<dbReference type="Gene3D" id="3.40.50.300">
    <property type="entry name" value="P-loop containing nucleotide triphosphate hydrolases"/>
    <property type="match status" value="1"/>
</dbReference>
<comment type="caution">
    <text evidence="13">The sequence shown here is derived from an EMBL/GenBank/DDBJ whole genome shotgun (WGS) entry which is preliminary data.</text>
</comment>
<evidence type="ECO:0000256" key="9">
    <source>
        <dbReference type="ARBA" id="ARBA00048743"/>
    </source>
</evidence>
<protein>
    <recommendedName>
        <fullName evidence="3 11">Thymidylate kinase</fullName>
        <ecNumber evidence="2 11">2.7.4.9</ecNumber>
    </recommendedName>
    <alternativeName>
        <fullName evidence="11">dTMP kinase</fullName>
    </alternativeName>
</protein>
<dbReference type="InterPro" id="IPR018094">
    <property type="entry name" value="Thymidylate_kinase"/>
</dbReference>
<dbReference type="FunFam" id="3.40.50.300:FF:000225">
    <property type="entry name" value="Thymidylate kinase"/>
    <property type="match status" value="1"/>
</dbReference>
<gene>
    <name evidence="11" type="primary">tmk</name>
    <name evidence="13" type="ORF">A6F49_03465</name>
</gene>
<dbReference type="EC" id="2.7.4.9" evidence="2 11"/>
<dbReference type="Proteomes" id="UP000078292">
    <property type="component" value="Unassembled WGS sequence"/>
</dbReference>
<dbReference type="PANTHER" id="PTHR10344">
    <property type="entry name" value="THYMIDYLATE KINASE"/>
    <property type="match status" value="1"/>
</dbReference>
<dbReference type="PANTHER" id="PTHR10344:SF4">
    <property type="entry name" value="UMP-CMP KINASE 2, MITOCHONDRIAL"/>
    <property type="match status" value="1"/>
</dbReference>
<accession>A0A1B7M330</accession>
<proteinExistence type="inferred from homology"/>
<evidence type="ECO:0000256" key="7">
    <source>
        <dbReference type="ARBA" id="ARBA00022777"/>
    </source>
</evidence>
<evidence type="ECO:0000256" key="2">
    <source>
        <dbReference type="ARBA" id="ARBA00012980"/>
    </source>
</evidence>
<feature type="binding site" evidence="11">
    <location>
        <begin position="15"/>
        <end position="22"/>
    </location>
    <ligand>
        <name>ATP</name>
        <dbReference type="ChEBI" id="CHEBI:30616"/>
    </ligand>
</feature>
<keyword evidence="7 11" id="KW-0418">Kinase</keyword>
<sequence length="215" mass="22570">MKGCVVTGLFVVFEGADGTGKSTQVDAVSATLRAAGHDVVVTREPGGSVVAEKLRSLVLDPAHEISPITEALIFAAARADHIEKTIAPALAAGQIVISDRFVGSSIAYQSAGRGLSRETIVNINAYATAGLTPDVTVVLDLDESVAGRRRVERAELTDRMESAPEGFQDAVRASFLAQVQAAPERHLVVDAAQTPEAITHQIVTHLSTKYGVCIA</sequence>
<dbReference type="AlphaFoldDB" id="A0A1B7M330"/>
<dbReference type="CDD" id="cd01672">
    <property type="entry name" value="TMPK"/>
    <property type="match status" value="1"/>
</dbReference>
<keyword evidence="8 11" id="KW-0067">ATP-binding</keyword>
<organism evidence="13 14">
    <name type="scientific">Enteractinococcus helveticum</name>
    <dbReference type="NCBI Taxonomy" id="1837282"/>
    <lineage>
        <taxon>Bacteria</taxon>
        <taxon>Bacillati</taxon>
        <taxon>Actinomycetota</taxon>
        <taxon>Actinomycetes</taxon>
        <taxon>Micrococcales</taxon>
        <taxon>Micrococcaceae</taxon>
    </lineage>
</organism>
<evidence type="ECO:0000256" key="4">
    <source>
        <dbReference type="ARBA" id="ARBA00022679"/>
    </source>
</evidence>
<dbReference type="InterPro" id="IPR027417">
    <property type="entry name" value="P-loop_NTPase"/>
</dbReference>
<dbReference type="STRING" id="1837282.A6F49_03465"/>
<comment type="similarity">
    <text evidence="1 11">Belongs to the thymidylate kinase family.</text>
</comment>
<feature type="domain" description="Thymidylate kinase-like" evidence="12">
    <location>
        <begin position="13"/>
        <end position="202"/>
    </location>
</feature>
<keyword evidence="6 11" id="KW-0547">Nucleotide-binding</keyword>
<evidence type="ECO:0000256" key="8">
    <source>
        <dbReference type="ARBA" id="ARBA00022840"/>
    </source>
</evidence>
<dbReference type="OrthoDB" id="9774907at2"/>
<evidence type="ECO:0000256" key="3">
    <source>
        <dbReference type="ARBA" id="ARBA00017144"/>
    </source>
</evidence>
<dbReference type="GO" id="GO:0004798">
    <property type="term" value="F:dTMP kinase activity"/>
    <property type="evidence" value="ECO:0007669"/>
    <property type="project" value="UniProtKB-UniRule"/>
</dbReference>
<dbReference type="Pfam" id="PF02223">
    <property type="entry name" value="Thymidylate_kin"/>
    <property type="match status" value="1"/>
</dbReference>
<comment type="function">
    <text evidence="10 11">Phosphorylation of dTMP to form dTDP in both de novo and salvage pathways of dTTP synthesis.</text>
</comment>
<name>A0A1B7M330_9MICC</name>
<dbReference type="GO" id="GO:0005829">
    <property type="term" value="C:cytosol"/>
    <property type="evidence" value="ECO:0007669"/>
    <property type="project" value="TreeGrafter"/>
</dbReference>
<dbReference type="GO" id="GO:0006233">
    <property type="term" value="P:dTDP biosynthetic process"/>
    <property type="evidence" value="ECO:0007669"/>
    <property type="project" value="InterPro"/>
</dbReference>
<evidence type="ECO:0000256" key="10">
    <source>
        <dbReference type="ARBA" id="ARBA00057735"/>
    </source>
</evidence>
<dbReference type="GO" id="GO:0005524">
    <property type="term" value="F:ATP binding"/>
    <property type="evidence" value="ECO:0007669"/>
    <property type="project" value="UniProtKB-UniRule"/>
</dbReference>
<dbReference type="PROSITE" id="PS01331">
    <property type="entry name" value="THYMIDYLATE_KINASE"/>
    <property type="match status" value="1"/>
</dbReference>
<dbReference type="InterPro" id="IPR039430">
    <property type="entry name" value="Thymidylate_kin-like_dom"/>
</dbReference>
<reference evidence="13 14" key="1">
    <citation type="submission" date="2016-04" db="EMBL/GenBank/DDBJ databases">
        <title>First whole genome shotgun sequence of the bacterium Enteractinococcus sp. strain UASWS1574.</title>
        <authorList>
            <person name="Crovadore J."/>
            <person name="Chablais R."/>
            <person name="Lefort F."/>
        </authorList>
    </citation>
    <scope>NUCLEOTIDE SEQUENCE [LARGE SCALE GENOMIC DNA]</scope>
    <source>
        <strain evidence="13 14">UASWS1574</strain>
    </source>
</reference>
<keyword evidence="14" id="KW-1185">Reference proteome</keyword>
<keyword evidence="5 11" id="KW-0545">Nucleotide biosynthesis</keyword>
<dbReference type="EMBL" id="LXEY01000005">
    <property type="protein sequence ID" value="OAV63003.1"/>
    <property type="molecule type" value="Genomic_DNA"/>
</dbReference>
<dbReference type="InterPro" id="IPR018095">
    <property type="entry name" value="Thymidylate_kin_CS"/>
</dbReference>
<evidence type="ECO:0000256" key="6">
    <source>
        <dbReference type="ARBA" id="ARBA00022741"/>
    </source>
</evidence>
<keyword evidence="4 11" id="KW-0808">Transferase</keyword>
<evidence type="ECO:0000313" key="14">
    <source>
        <dbReference type="Proteomes" id="UP000078292"/>
    </source>
</evidence>
<evidence type="ECO:0000256" key="11">
    <source>
        <dbReference type="HAMAP-Rule" id="MF_00165"/>
    </source>
</evidence>
<evidence type="ECO:0000256" key="5">
    <source>
        <dbReference type="ARBA" id="ARBA00022727"/>
    </source>
</evidence>
<dbReference type="HAMAP" id="MF_00165">
    <property type="entry name" value="Thymidylate_kinase"/>
    <property type="match status" value="1"/>
</dbReference>
<dbReference type="SUPFAM" id="SSF52540">
    <property type="entry name" value="P-loop containing nucleoside triphosphate hydrolases"/>
    <property type="match status" value="1"/>
</dbReference>
<evidence type="ECO:0000256" key="1">
    <source>
        <dbReference type="ARBA" id="ARBA00009776"/>
    </source>
</evidence>
<dbReference type="GO" id="GO:0006235">
    <property type="term" value="P:dTTP biosynthetic process"/>
    <property type="evidence" value="ECO:0007669"/>
    <property type="project" value="UniProtKB-UniRule"/>
</dbReference>
<evidence type="ECO:0000259" key="12">
    <source>
        <dbReference type="Pfam" id="PF02223"/>
    </source>
</evidence>
<comment type="catalytic activity">
    <reaction evidence="9 11">
        <text>dTMP + ATP = dTDP + ADP</text>
        <dbReference type="Rhea" id="RHEA:13517"/>
        <dbReference type="ChEBI" id="CHEBI:30616"/>
        <dbReference type="ChEBI" id="CHEBI:58369"/>
        <dbReference type="ChEBI" id="CHEBI:63528"/>
        <dbReference type="ChEBI" id="CHEBI:456216"/>
        <dbReference type="EC" id="2.7.4.9"/>
    </reaction>
</comment>